<dbReference type="AlphaFoldDB" id="A0A4Y2E7F8"/>
<dbReference type="Proteomes" id="UP000499080">
    <property type="component" value="Unassembled WGS sequence"/>
</dbReference>
<keyword evidence="2" id="KW-1185">Reference proteome</keyword>
<sequence length="77" mass="8644">MWQAAPESRPKTLAAPLKEPRLLFPEYIPPQPATKGHHSLQVFNDIKIILLFDLEETCMAIAVPYGNIRDFVPGTLS</sequence>
<evidence type="ECO:0000313" key="1">
    <source>
        <dbReference type="EMBL" id="GBM25083.1"/>
    </source>
</evidence>
<protein>
    <submittedName>
        <fullName evidence="1">Uncharacterized protein</fullName>
    </submittedName>
</protein>
<gene>
    <name evidence="1" type="ORF">AVEN_171572_1</name>
</gene>
<evidence type="ECO:0000313" key="2">
    <source>
        <dbReference type="Proteomes" id="UP000499080"/>
    </source>
</evidence>
<dbReference type="EMBL" id="BGPR01091875">
    <property type="protein sequence ID" value="GBM25083.1"/>
    <property type="molecule type" value="Genomic_DNA"/>
</dbReference>
<proteinExistence type="predicted"/>
<name>A0A4Y2E7F8_ARAVE</name>
<reference evidence="1 2" key="1">
    <citation type="journal article" date="2019" name="Sci. Rep.">
        <title>Orb-weaving spider Araneus ventricosus genome elucidates the spidroin gene catalogue.</title>
        <authorList>
            <person name="Kono N."/>
            <person name="Nakamura H."/>
            <person name="Ohtoshi R."/>
            <person name="Moran D.A.P."/>
            <person name="Shinohara A."/>
            <person name="Yoshida Y."/>
            <person name="Fujiwara M."/>
            <person name="Mori M."/>
            <person name="Tomita M."/>
            <person name="Arakawa K."/>
        </authorList>
    </citation>
    <scope>NUCLEOTIDE SEQUENCE [LARGE SCALE GENOMIC DNA]</scope>
</reference>
<organism evidence="1 2">
    <name type="scientific">Araneus ventricosus</name>
    <name type="common">Orbweaver spider</name>
    <name type="synonym">Epeira ventricosa</name>
    <dbReference type="NCBI Taxonomy" id="182803"/>
    <lineage>
        <taxon>Eukaryota</taxon>
        <taxon>Metazoa</taxon>
        <taxon>Ecdysozoa</taxon>
        <taxon>Arthropoda</taxon>
        <taxon>Chelicerata</taxon>
        <taxon>Arachnida</taxon>
        <taxon>Araneae</taxon>
        <taxon>Araneomorphae</taxon>
        <taxon>Entelegynae</taxon>
        <taxon>Araneoidea</taxon>
        <taxon>Araneidae</taxon>
        <taxon>Araneus</taxon>
    </lineage>
</organism>
<accession>A0A4Y2E7F8</accession>
<comment type="caution">
    <text evidence="1">The sequence shown here is derived from an EMBL/GenBank/DDBJ whole genome shotgun (WGS) entry which is preliminary data.</text>
</comment>